<dbReference type="InterPro" id="IPR049560">
    <property type="entry name" value="MeTrfase_RsmB-F_NOP2_cat"/>
</dbReference>
<dbReference type="EC" id="2.1.1.-" evidence="5"/>
<proteinExistence type="inferred from homology"/>
<dbReference type="InterPro" id="IPR023267">
    <property type="entry name" value="RCMT"/>
</dbReference>
<dbReference type="PANTHER" id="PTHR22807:SF34">
    <property type="entry name" value="TRNA (CYTOSINE(72)-C(5))-METHYLTRANSFERASE NSUN6"/>
    <property type="match status" value="1"/>
</dbReference>
<comment type="caution">
    <text evidence="5">Lacks conserved residue(s) required for the propagation of feature annotation.</text>
</comment>
<feature type="binding site" evidence="5">
    <location>
        <position position="250"/>
    </location>
    <ligand>
        <name>S-adenosyl-L-methionine</name>
        <dbReference type="ChEBI" id="CHEBI:59789"/>
    </ligand>
</feature>
<dbReference type="EMBL" id="CP006867">
    <property type="protein sequence ID" value="ALU11748.1"/>
    <property type="molecule type" value="Genomic_DNA"/>
</dbReference>
<feature type="binding site" evidence="5">
    <location>
        <position position="271"/>
    </location>
    <ligand>
        <name>S-adenosyl-L-methionine</name>
        <dbReference type="ChEBI" id="CHEBI:59789"/>
    </ligand>
</feature>
<feature type="active site" description="Nucleophile" evidence="5">
    <location>
        <position position="321"/>
    </location>
</feature>
<gene>
    <name evidence="7" type="ORF">EYM_04335</name>
</gene>
<keyword evidence="1 5" id="KW-0489">Methyltransferase</keyword>
<organism evidence="7 8">
    <name type="scientific">Ignicoccus islandicus DSM 13165</name>
    <dbReference type="NCBI Taxonomy" id="940295"/>
    <lineage>
        <taxon>Archaea</taxon>
        <taxon>Thermoproteota</taxon>
        <taxon>Thermoprotei</taxon>
        <taxon>Desulfurococcales</taxon>
        <taxon>Desulfurococcaceae</taxon>
        <taxon>Ignicoccus</taxon>
    </lineage>
</organism>
<dbReference type="GO" id="GO:0000049">
    <property type="term" value="F:tRNA binding"/>
    <property type="evidence" value="ECO:0007669"/>
    <property type="project" value="UniProtKB-UniRule"/>
</dbReference>
<evidence type="ECO:0000256" key="3">
    <source>
        <dbReference type="ARBA" id="ARBA00022691"/>
    </source>
</evidence>
<dbReference type="SUPFAM" id="SSF53335">
    <property type="entry name" value="S-adenosyl-L-methionine-dependent methyltransferases"/>
    <property type="match status" value="1"/>
</dbReference>
<dbReference type="Proteomes" id="UP000060778">
    <property type="component" value="Chromosome"/>
</dbReference>
<evidence type="ECO:0000313" key="8">
    <source>
        <dbReference type="Proteomes" id="UP000060778"/>
    </source>
</evidence>
<keyword evidence="4 5" id="KW-0694">RNA-binding</keyword>
<evidence type="ECO:0000313" key="7">
    <source>
        <dbReference type="EMBL" id="ALU11748.1"/>
    </source>
</evidence>
<keyword evidence="2 5" id="KW-0808">Transferase</keyword>
<evidence type="ECO:0000256" key="4">
    <source>
        <dbReference type="ARBA" id="ARBA00022884"/>
    </source>
</evidence>
<comment type="catalytic activity">
    <reaction evidence="5">
        <text>cytidine(72) in tRNA + S-adenosyl-L-methionine = 5-methylcytidine(72) in tRNA + S-adenosyl-L-homocysteine + H(+)</text>
        <dbReference type="Rhea" id="RHEA:61988"/>
        <dbReference type="Rhea" id="RHEA-COMP:15996"/>
        <dbReference type="Rhea" id="RHEA-COMP:15997"/>
        <dbReference type="ChEBI" id="CHEBI:15378"/>
        <dbReference type="ChEBI" id="CHEBI:57856"/>
        <dbReference type="ChEBI" id="CHEBI:59789"/>
        <dbReference type="ChEBI" id="CHEBI:74483"/>
        <dbReference type="ChEBI" id="CHEBI:82748"/>
    </reaction>
</comment>
<sequence>MRRRFTIAERFKYGELIKEDLSSQGNLNEILESLLSPGKHLCVRVNRLKAKPEDVMYEMELKGFKPYQPYKELEELVCVKVEGPFEIPILDSYIIADKRAAESVYIGANLYAPGIISMKNVKEGKEVTILSERTMDPVGIGFAKISEKAPRGLAVEVTMSVYKAPKFRELEAFKKGGIYPQSAPAVAAVKALQPRGLIVDLNAAPGGKSFHAYELSKGKVISVDISRKRLSKMIEEMKRLGHNIEIIREDGRYFDLKHPELLGKVDRVIVDPPCTSIGVVPKLWDEKSDEDLINAYNYQVQFVKVAYRLLKKGGLMLYSTCTITRKENEEVIEFAKRLGFEVLEIETPWGKTPIKVFPHMHKEPGFFISILRKKV</sequence>
<comment type="function">
    <text evidence="5">S-adenosyl-L-methionine-dependent methyltransferase that specifically methylates the C5 position of cytosine 72 in several tRNAs.</text>
</comment>
<dbReference type="PRINTS" id="PR02008">
    <property type="entry name" value="RCMTFAMILY"/>
</dbReference>
<dbReference type="InterPro" id="IPR029063">
    <property type="entry name" value="SAM-dependent_MTases_sf"/>
</dbReference>
<dbReference type="PROSITE" id="PS51686">
    <property type="entry name" value="SAM_MT_RSMB_NOP"/>
    <property type="match status" value="1"/>
</dbReference>
<reference evidence="7 8" key="1">
    <citation type="submission" date="2013-11" db="EMBL/GenBank/DDBJ databases">
        <title>Comparative genomics of Ignicoccus.</title>
        <authorList>
            <person name="Podar M."/>
        </authorList>
    </citation>
    <scope>NUCLEOTIDE SEQUENCE [LARGE SCALE GENOMIC DNA]</scope>
    <source>
        <strain evidence="7 8">DSM 13165</strain>
    </source>
</reference>
<dbReference type="InterPro" id="IPR001678">
    <property type="entry name" value="MeTrfase_RsmB-F_NOP2_dom"/>
</dbReference>
<dbReference type="CDD" id="cd07953">
    <property type="entry name" value="PUA"/>
    <property type="match status" value="1"/>
</dbReference>
<feature type="domain" description="SAM-dependent MTase RsmB/NOP-type" evidence="6">
    <location>
        <begin position="104"/>
        <end position="374"/>
    </location>
</feature>
<dbReference type="GO" id="GO:0001510">
    <property type="term" value="P:RNA methylation"/>
    <property type="evidence" value="ECO:0007669"/>
    <property type="project" value="InterPro"/>
</dbReference>
<dbReference type="GeneID" id="30680259"/>
<feature type="binding site" evidence="5">
    <location>
        <position position="224"/>
    </location>
    <ligand>
        <name>S-adenosyl-L-methionine</name>
        <dbReference type="ChEBI" id="CHEBI:59789"/>
    </ligand>
</feature>
<dbReference type="PANTHER" id="PTHR22807">
    <property type="entry name" value="NOP2 YEAST -RELATED NOL1/NOP2/FMU SUN DOMAIN-CONTAINING"/>
    <property type="match status" value="1"/>
</dbReference>
<dbReference type="InterPro" id="IPR015947">
    <property type="entry name" value="PUA-like_sf"/>
</dbReference>
<dbReference type="InterPro" id="IPR002478">
    <property type="entry name" value="PUA"/>
</dbReference>
<dbReference type="GO" id="GO:0016428">
    <property type="term" value="F:tRNA (cytidine-5-)-methyltransferase activity"/>
    <property type="evidence" value="ECO:0007669"/>
    <property type="project" value="UniProtKB-UniRule"/>
</dbReference>
<dbReference type="Pfam" id="PF01189">
    <property type="entry name" value="Methyltr_RsmB-F"/>
    <property type="match status" value="1"/>
</dbReference>
<keyword evidence="3 5" id="KW-0949">S-adenosyl-L-methionine</keyword>
<protein>
    <recommendedName>
        <fullName evidence="5">tRNA (cytosine(72)-C(5))-methyltransferase</fullName>
        <shortName evidence="5">tRNA:m(5)C72 MTase</shortName>
        <ecNumber evidence="5">2.1.1.-</ecNumber>
    </recommendedName>
</protein>
<dbReference type="InterPro" id="IPR036974">
    <property type="entry name" value="PUA_sf"/>
</dbReference>
<dbReference type="Gene3D" id="3.40.50.150">
    <property type="entry name" value="Vaccinia Virus protein VP39"/>
    <property type="match status" value="1"/>
</dbReference>
<dbReference type="HAMAP" id="MF_02237">
    <property type="entry name" value="NSUN6"/>
    <property type="match status" value="1"/>
</dbReference>
<evidence type="ECO:0000256" key="1">
    <source>
        <dbReference type="ARBA" id="ARBA00022603"/>
    </source>
</evidence>
<keyword evidence="8" id="KW-1185">Reference proteome</keyword>
<dbReference type="CDD" id="cd02440">
    <property type="entry name" value="AdoMet_MTases"/>
    <property type="match status" value="1"/>
</dbReference>
<dbReference type="RefSeq" id="WP_075049816.1">
    <property type="nucleotide sequence ID" value="NZ_CP006867.1"/>
</dbReference>
<dbReference type="STRING" id="940295.EYM_04335"/>
<comment type="similarity">
    <text evidence="5">Belongs to the class I-like SAM-binding methyltransferase superfamily. RsmB/NOP family.</text>
</comment>
<dbReference type="Pfam" id="PF01472">
    <property type="entry name" value="PUA"/>
    <property type="match status" value="1"/>
</dbReference>
<dbReference type="PATRIC" id="fig|940295.4.peg.831"/>
<feature type="binding site" evidence="5">
    <location>
        <position position="229"/>
    </location>
    <ligand>
        <name>S-adenosyl-L-methionine</name>
        <dbReference type="ChEBI" id="CHEBI:59789"/>
    </ligand>
</feature>
<evidence type="ECO:0000259" key="6">
    <source>
        <dbReference type="PROSITE" id="PS51686"/>
    </source>
</evidence>
<evidence type="ECO:0000256" key="2">
    <source>
        <dbReference type="ARBA" id="ARBA00022679"/>
    </source>
</evidence>
<dbReference type="KEGG" id="iis:EYM_04335"/>
<name>A0A0U2U6G1_9CREN</name>
<dbReference type="SUPFAM" id="SSF88697">
    <property type="entry name" value="PUA domain-like"/>
    <property type="match status" value="1"/>
</dbReference>
<dbReference type="OrthoDB" id="14725at2157"/>
<dbReference type="AlphaFoldDB" id="A0A0U2U6G1"/>
<dbReference type="InterPro" id="IPR043699">
    <property type="entry name" value="NSUN6"/>
</dbReference>
<dbReference type="SMART" id="SM00359">
    <property type="entry name" value="PUA"/>
    <property type="match status" value="1"/>
</dbReference>
<feature type="binding site" evidence="5">
    <location>
        <position position="298"/>
    </location>
    <ligand>
        <name>S-adenosyl-L-methionine</name>
        <dbReference type="ChEBI" id="CHEBI:59789"/>
    </ligand>
</feature>
<dbReference type="PROSITE" id="PS50890">
    <property type="entry name" value="PUA"/>
    <property type="match status" value="1"/>
</dbReference>
<dbReference type="Gene3D" id="2.30.130.10">
    <property type="entry name" value="PUA domain"/>
    <property type="match status" value="1"/>
</dbReference>
<dbReference type="GO" id="GO:0006400">
    <property type="term" value="P:tRNA modification"/>
    <property type="evidence" value="ECO:0007669"/>
    <property type="project" value="UniProtKB-UniRule"/>
</dbReference>
<accession>A0A0U2U6G1</accession>
<evidence type="ECO:0000256" key="5">
    <source>
        <dbReference type="HAMAP-Rule" id="MF_02237"/>
    </source>
</evidence>